<dbReference type="EMBL" id="BK007806">
    <property type="protein sequence ID" value="DAA34751.1"/>
    <property type="molecule type" value="mRNA"/>
</dbReference>
<organism evidence="2">
    <name type="scientific">Amblyomma variegatum</name>
    <name type="common">Tropical bont tick</name>
    <dbReference type="NCBI Taxonomy" id="34610"/>
    <lineage>
        <taxon>Eukaryota</taxon>
        <taxon>Metazoa</taxon>
        <taxon>Ecdysozoa</taxon>
        <taxon>Arthropoda</taxon>
        <taxon>Chelicerata</taxon>
        <taxon>Arachnida</taxon>
        <taxon>Acari</taxon>
        <taxon>Parasitiformes</taxon>
        <taxon>Ixodida</taxon>
        <taxon>Ixodoidea</taxon>
        <taxon>Ixodidae</taxon>
        <taxon>Amblyomminae</taxon>
        <taxon>Amblyomma</taxon>
    </lineage>
</organism>
<feature type="chain" id="PRO_5003255272" evidence="1">
    <location>
        <begin position="17"/>
        <end position="179"/>
    </location>
</feature>
<reference evidence="2" key="1">
    <citation type="journal article" date="2011" name="BMC Genomics">
        <title>A further insight into the sialome of the tropical bont tick, Amblyomma variegatum.</title>
        <authorList>
            <person name="Ribeiro J.M."/>
            <person name="Anderson J.M."/>
            <person name="Manoukis N.C."/>
            <person name="Meng Z."/>
            <person name="Francishetti I.M."/>
        </authorList>
    </citation>
    <scope>NUCLEOTIDE SEQUENCE</scope>
    <source>
        <strain evidence="2">Amb_var-976</strain>
        <tissue evidence="2">Salivary gland</tissue>
    </source>
</reference>
<dbReference type="AlphaFoldDB" id="F0JAA5"/>
<sequence length="179" mass="19180">MGAVLLWTAALSATMAQYTLVHSQSLFPTAPWDSYDAYYSGLWPDSYSTFWSPQQENIFGDLIASGLYQKPGGVEGEGAASKGGGGGRSSRFGGDYGFPRYGGSSRMSRYGIDYGSRNNYDYGSGGGSRFSRFGGDYGFPRYGGSSRMSRYGIDYGSLDNYDGSSGSYGGAGSYPIYTH</sequence>
<keyword evidence="1" id="KW-0732">Signal</keyword>
<protein>
    <submittedName>
        <fullName evidence="2">Hypothetical glycine-rich secreted protein 976</fullName>
    </submittedName>
</protein>
<feature type="signal peptide" evidence="1">
    <location>
        <begin position="1"/>
        <end position="16"/>
    </location>
</feature>
<evidence type="ECO:0000256" key="1">
    <source>
        <dbReference type="SAM" id="SignalP"/>
    </source>
</evidence>
<name>F0JAA5_AMBVA</name>
<accession>F0JAA5</accession>
<evidence type="ECO:0000313" key="2">
    <source>
        <dbReference type="EMBL" id="DAA34751.1"/>
    </source>
</evidence>
<proteinExistence type="evidence at transcript level"/>